<protein>
    <recommendedName>
        <fullName evidence="3">SsrA-binding protein</fullName>
    </recommendedName>
    <alternativeName>
        <fullName evidence="3">Small protein B</fullName>
    </alternativeName>
</protein>
<evidence type="ECO:0000256" key="3">
    <source>
        <dbReference type="HAMAP-Rule" id="MF_00023"/>
    </source>
</evidence>
<dbReference type="PROSITE" id="PS01317">
    <property type="entry name" value="SSRP"/>
    <property type="match status" value="1"/>
</dbReference>
<dbReference type="NCBIfam" id="NF003843">
    <property type="entry name" value="PRK05422.1"/>
    <property type="match status" value="1"/>
</dbReference>
<dbReference type="Pfam" id="PF01668">
    <property type="entry name" value="SmpB"/>
    <property type="match status" value="1"/>
</dbReference>
<evidence type="ECO:0000256" key="2">
    <source>
        <dbReference type="ARBA" id="ARBA00022884"/>
    </source>
</evidence>
<dbReference type="HAMAP" id="MF_00023">
    <property type="entry name" value="SmpB"/>
    <property type="match status" value="1"/>
</dbReference>
<dbReference type="RefSeq" id="WP_368846872.1">
    <property type="nucleotide sequence ID" value="NZ_CP194411.1"/>
</dbReference>
<accession>A0ABV3X5T6</accession>
<comment type="similarity">
    <text evidence="3">Belongs to the SmpB family.</text>
</comment>
<gene>
    <name evidence="3 4" type="primary">smpB</name>
    <name evidence="4" type="ORF">QCO44_05765</name>
</gene>
<evidence type="ECO:0000256" key="1">
    <source>
        <dbReference type="ARBA" id="ARBA00022490"/>
    </source>
</evidence>
<evidence type="ECO:0000313" key="4">
    <source>
        <dbReference type="EMBL" id="MEX5285145.1"/>
    </source>
</evidence>
<evidence type="ECO:0000313" key="5">
    <source>
        <dbReference type="Proteomes" id="UP001559623"/>
    </source>
</evidence>
<name>A0ABV3X5T6_9FIRM</name>
<keyword evidence="2 3" id="KW-0694">RNA-binding</keyword>
<dbReference type="SUPFAM" id="SSF74982">
    <property type="entry name" value="Small protein B (SmpB)"/>
    <property type="match status" value="1"/>
</dbReference>
<keyword evidence="1 3" id="KW-0963">Cytoplasm</keyword>
<dbReference type="InterPro" id="IPR000037">
    <property type="entry name" value="SsrA-bd_prot"/>
</dbReference>
<dbReference type="EMBL" id="JARVLH010000003">
    <property type="protein sequence ID" value="MEX5285145.1"/>
    <property type="molecule type" value="Genomic_DNA"/>
</dbReference>
<comment type="subcellular location">
    <subcellularLocation>
        <location evidence="3">Cytoplasm</location>
    </subcellularLocation>
    <text evidence="3">The tmRNA-SmpB complex associates with stalled 70S ribosomes.</text>
</comment>
<dbReference type="NCBIfam" id="TIGR00086">
    <property type="entry name" value="smpB"/>
    <property type="match status" value="1"/>
</dbReference>
<sequence>MGRKNDGMKIVAENRKARHDYFIHETFETGLVLQGTEVKSLRAGRVNLKDSFASIKNGEIFVENMHISPYEQGNIFNHEPLRKRKLLMHKAEIVKLFSKTREKGFTLVPLKLYFSRGRAKLEIALASGKHNYDKRRDLAAKAAKRDIERALKDHGKGR</sequence>
<dbReference type="InterPro" id="IPR023620">
    <property type="entry name" value="SmpB"/>
</dbReference>
<comment type="function">
    <text evidence="3">Required for rescue of stalled ribosomes mediated by trans-translation. Binds to transfer-messenger RNA (tmRNA), required for stable association of tmRNA with ribosomes. tmRNA and SmpB together mimic tRNA shape, replacing the anticodon stem-loop with SmpB. tmRNA is encoded by the ssrA gene; the 2 termini fold to resemble tRNA(Ala) and it encodes a 'tag peptide', a short internal open reading frame. During trans-translation Ala-aminoacylated tmRNA acts like a tRNA, entering the A-site of stalled ribosomes, displacing the stalled mRNA. The ribosome then switches to translate the ORF on the tmRNA; the nascent peptide is terminated with the 'tag peptide' encoded by the tmRNA and targeted for degradation. The ribosome is freed to recommence translation, which seems to be the essential function of trans-translation.</text>
</comment>
<keyword evidence="5" id="KW-1185">Reference proteome</keyword>
<dbReference type="PANTHER" id="PTHR30308:SF2">
    <property type="entry name" value="SSRA-BINDING PROTEIN"/>
    <property type="match status" value="1"/>
</dbReference>
<organism evidence="4 5">
    <name type="scientific">Selenomonas sputigena</name>
    <dbReference type="NCBI Taxonomy" id="69823"/>
    <lineage>
        <taxon>Bacteria</taxon>
        <taxon>Bacillati</taxon>
        <taxon>Bacillota</taxon>
        <taxon>Negativicutes</taxon>
        <taxon>Selenomonadales</taxon>
        <taxon>Selenomonadaceae</taxon>
        <taxon>Selenomonas</taxon>
    </lineage>
</organism>
<reference evidence="4 5" key="1">
    <citation type="submission" date="2023-04" db="EMBL/GenBank/DDBJ databases">
        <title>Genome Sequence of Selenomonas sputigena ATCC 33150.</title>
        <authorList>
            <person name="Miller D.P."/>
            <person name="Anvari S."/>
            <person name="Polson S.W."/>
            <person name="Macdonald M."/>
            <person name="Mcdowell J.V."/>
        </authorList>
    </citation>
    <scope>NUCLEOTIDE SEQUENCE [LARGE SCALE GENOMIC DNA]</scope>
    <source>
        <strain evidence="4 5">ATCC 33150</strain>
    </source>
</reference>
<proteinExistence type="inferred from homology"/>
<dbReference type="InterPro" id="IPR020081">
    <property type="entry name" value="SsrA-bd_prot_CS"/>
</dbReference>
<dbReference type="CDD" id="cd09294">
    <property type="entry name" value="SmpB"/>
    <property type="match status" value="1"/>
</dbReference>
<dbReference type="Gene3D" id="2.40.280.10">
    <property type="match status" value="1"/>
</dbReference>
<comment type="caution">
    <text evidence="4">The sequence shown here is derived from an EMBL/GenBank/DDBJ whole genome shotgun (WGS) entry which is preliminary data.</text>
</comment>
<dbReference type="Proteomes" id="UP001559623">
    <property type="component" value="Unassembled WGS sequence"/>
</dbReference>
<dbReference type="PANTHER" id="PTHR30308">
    <property type="entry name" value="TMRNA-BINDING COMPONENT OF TRANS-TRANSLATION TAGGING COMPLEX"/>
    <property type="match status" value="1"/>
</dbReference>